<evidence type="ECO:0008006" key="3">
    <source>
        <dbReference type="Google" id="ProtNLM"/>
    </source>
</evidence>
<dbReference type="InterPro" id="IPR011333">
    <property type="entry name" value="SKP1/BTB/POZ_sf"/>
</dbReference>
<organism evidence="1 2">
    <name type="scientific">Corynascus novoguineensis</name>
    <dbReference type="NCBI Taxonomy" id="1126955"/>
    <lineage>
        <taxon>Eukaryota</taxon>
        <taxon>Fungi</taxon>
        <taxon>Dikarya</taxon>
        <taxon>Ascomycota</taxon>
        <taxon>Pezizomycotina</taxon>
        <taxon>Sordariomycetes</taxon>
        <taxon>Sordariomycetidae</taxon>
        <taxon>Sordariales</taxon>
        <taxon>Chaetomiaceae</taxon>
        <taxon>Corynascus</taxon>
    </lineage>
</organism>
<accession>A0AAN7HLW2</accession>
<proteinExistence type="predicted"/>
<evidence type="ECO:0000313" key="1">
    <source>
        <dbReference type="EMBL" id="KAK4246108.1"/>
    </source>
</evidence>
<dbReference type="AlphaFoldDB" id="A0AAN7HLW2"/>
<gene>
    <name evidence="1" type="ORF">C7999DRAFT_33505</name>
</gene>
<dbReference type="EMBL" id="MU857682">
    <property type="protein sequence ID" value="KAK4246108.1"/>
    <property type="molecule type" value="Genomic_DNA"/>
</dbReference>
<name>A0AAN7HLW2_9PEZI</name>
<comment type="caution">
    <text evidence="1">The sequence shown here is derived from an EMBL/GenBank/DDBJ whole genome shotgun (WGS) entry which is preliminary data.</text>
</comment>
<reference evidence="1" key="2">
    <citation type="submission" date="2023-05" db="EMBL/GenBank/DDBJ databases">
        <authorList>
            <consortium name="Lawrence Berkeley National Laboratory"/>
            <person name="Steindorff A."/>
            <person name="Hensen N."/>
            <person name="Bonometti L."/>
            <person name="Westerberg I."/>
            <person name="Brannstrom I.O."/>
            <person name="Guillou S."/>
            <person name="Cros-Aarteil S."/>
            <person name="Calhoun S."/>
            <person name="Haridas S."/>
            <person name="Kuo A."/>
            <person name="Mondo S."/>
            <person name="Pangilinan J."/>
            <person name="Riley R."/>
            <person name="Labutti K."/>
            <person name="Andreopoulos B."/>
            <person name="Lipzen A."/>
            <person name="Chen C."/>
            <person name="Yanf M."/>
            <person name="Daum C."/>
            <person name="Ng V."/>
            <person name="Clum A."/>
            <person name="Ohm R."/>
            <person name="Martin F."/>
            <person name="Silar P."/>
            <person name="Natvig D."/>
            <person name="Lalanne C."/>
            <person name="Gautier V."/>
            <person name="Ament-Velasquez S.L."/>
            <person name="Kruys A."/>
            <person name="Hutchinson M.I."/>
            <person name="Powell A.J."/>
            <person name="Barry K."/>
            <person name="Miller A.N."/>
            <person name="Grigoriev I.V."/>
            <person name="Debuchy R."/>
            <person name="Gladieux P."/>
            <person name="Thoren M.H."/>
            <person name="Johannesson H."/>
        </authorList>
    </citation>
    <scope>NUCLEOTIDE SEQUENCE</scope>
    <source>
        <strain evidence="1">CBS 359.72</strain>
    </source>
</reference>
<keyword evidence="2" id="KW-1185">Reference proteome</keyword>
<dbReference type="Gene3D" id="3.30.710.10">
    <property type="entry name" value="Potassium Channel Kv1.1, Chain A"/>
    <property type="match status" value="1"/>
</dbReference>
<dbReference type="Proteomes" id="UP001303647">
    <property type="component" value="Unassembled WGS sequence"/>
</dbReference>
<evidence type="ECO:0000313" key="2">
    <source>
        <dbReference type="Proteomes" id="UP001303647"/>
    </source>
</evidence>
<protein>
    <recommendedName>
        <fullName evidence="3">BTB domain-containing protein</fullName>
    </recommendedName>
</protein>
<sequence length="218" mass="24271">MVFDTGSPDIKIFDPHGDLRLIVGEHEAVFQVCSRTLARSSPVWDTFLYGPFSRSKAQQNSEVWEVSLPGDDADGLSIILWAIHYNLGAFPLKLTLDLLFRITVLADKYDMIGTLRPFWGGWLRESSRAFKDEDEPMIEQICISHILGAKANLVGIVADLIDIASVDDAGQPVLPDAKGLHYRFEADEIIKSLDILGACFESGCLFHFPLSDNLNGRF</sequence>
<reference evidence="1" key="1">
    <citation type="journal article" date="2023" name="Mol. Phylogenet. Evol.">
        <title>Genome-scale phylogeny and comparative genomics of the fungal order Sordariales.</title>
        <authorList>
            <person name="Hensen N."/>
            <person name="Bonometti L."/>
            <person name="Westerberg I."/>
            <person name="Brannstrom I.O."/>
            <person name="Guillou S."/>
            <person name="Cros-Aarteil S."/>
            <person name="Calhoun S."/>
            <person name="Haridas S."/>
            <person name="Kuo A."/>
            <person name="Mondo S."/>
            <person name="Pangilinan J."/>
            <person name="Riley R."/>
            <person name="LaButti K."/>
            <person name="Andreopoulos B."/>
            <person name="Lipzen A."/>
            <person name="Chen C."/>
            <person name="Yan M."/>
            <person name="Daum C."/>
            <person name="Ng V."/>
            <person name="Clum A."/>
            <person name="Steindorff A."/>
            <person name="Ohm R.A."/>
            <person name="Martin F."/>
            <person name="Silar P."/>
            <person name="Natvig D.O."/>
            <person name="Lalanne C."/>
            <person name="Gautier V."/>
            <person name="Ament-Velasquez S.L."/>
            <person name="Kruys A."/>
            <person name="Hutchinson M.I."/>
            <person name="Powell A.J."/>
            <person name="Barry K."/>
            <person name="Miller A.N."/>
            <person name="Grigoriev I.V."/>
            <person name="Debuchy R."/>
            <person name="Gladieux P."/>
            <person name="Hiltunen Thoren M."/>
            <person name="Johannesson H."/>
        </authorList>
    </citation>
    <scope>NUCLEOTIDE SEQUENCE</scope>
    <source>
        <strain evidence="1">CBS 359.72</strain>
    </source>
</reference>